<dbReference type="SMART" id="SM00225">
    <property type="entry name" value="BTB"/>
    <property type="match status" value="1"/>
</dbReference>
<comment type="subcellular location">
    <subcellularLocation>
        <location evidence="1">Nucleus</location>
    </subcellularLocation>
</comment>
<dbReference type="SUPFAM" id="SSF69572">
    <property type="entry name" value="Activating enzymes of the ubiquitin-like proteins"/>
    <property type="match status" value="1"/>
</dbReference>
<dbReference type="InterPro" id="IPR000210">
    <property type="entry name" value="BTB/POZ_dom"/>
</dbReference>
<dbReference type="Gene3D" id="3.30.710.10">
    <property type="entry name" value="Potassium Channel Kv1.1, Chain A"/>
    <property type="match status" value="1"/>
</dbReference>
<evidence type="ECO:0000256" key="6">
    <source>
        <dbReference type="ARBA" id="ARBA00022741"/>
    </source>
</evidence>
<evidence type="ECO:0000313" key="15">
    <source>
        <dbReference type="Proteomes" id="UP000183832"/>
    </source>
</evidence>
<dbReference type="InterPro" id="IPR033127">
    <property type="entry name" value="UBQ-activ_enz_E1_Cys_AS"/>
</dbReference>
<dbReference type="OrthoDB" id="10255449at2759"/>
<dbReference type="Pfam" id="PF00899">
    <property type="entry name" value="ThiF"/>
    <property type="match status" value="1"/>
</dbReference>
<organism evidence="14 15">
    <name type="scientific">Clunio marinus</name>
    <dbReference type="NCBI Taxonomy" id="568069"/>
    <lineage>
        <taxon>Eukaryota</taxon>
        <taxon>Metazoa</taxon>
        <taxon>Ecdysozoa</taxon>
        <taxon>Arthropoda</taxon>
        <taxon>Hexapoda</taxon>
        <taxon>Insecta</taxon>
        <taxon>Pterygota</taxon>
        <taxon>Neoptera</taxon>
        <taxon>Endopterygota</taxon>
        <taxon>Diptera</taxon>
        <taxon>Nematocera</taxon>
        <taxon>Chironomoidea</taxon>
        <taxon>Chironomidae</taxon>
        <taxon>Clunio</taxon>
    </lineage>
</organism>
<dbReference type="SMART" id="SM00875">
    <property type="entry name" value="BACK"/>
    <property type="match status" value="1"/>
</dbReference>
<dbReference type="PROSITE" id="PS50097">
    <property type="entry name" value="BTB"/>
    <property type="match status" value="1"/>
</dbReference>
<dbReference type="InterPro" id="IPR045886">
    <property type="entry name" value="ThiF/MoeB/HesA"/>
</dbReference>
<feature type="region of interest" description="Disordered" evidence="12">
    <location>
        <begin position="546"/>
        <end position="584"/>
    </location>
</feature>
<keyword evidence="5" id="KW-0479">Metal-binding</keyword>
<gene>
    <name evidence="14" type="ORF">CLUMA_CG004749</name>
</gene>
<keyword evidence="10" id="KW-0539">Nucleus</keyword>
<dbReference type="GO" id="GO:0005524">
    <property type="term" value="F:ATP binding"/>
    <property type="evidence" value="ECO:0007669"/>
    <property type="project" value="UniProtKB-KW"/>
</dbReference>
<evidence type="ECO:0000256" key="7">
    <source>
        <dbReference type="ARBA" id="ARBA00022786"/>
    </source>
</evidence>
<evidence type="ECO:0000256" key="11">
    <source>
        <dbReference type="PROSITE-ProRule" id="PRU10132"/>
    </source>
</evidence>
<keyword evidence="7" id="KW-0833">Ubl conjugation pathway</keyword>
<dbReference type="Pfam" id="PF14732">
    <property type="entry name" value="UAE_UbL"/>
    <property type="match status" value="1"/>
</dbReference>
<dbReference type="Gene3D" id="1.10.10.520">
    <property type="entry name" value="Ubiquitin activating enzymes (Uba3). Chain: B, domain 2"/>
    <property type="match status" value="1"/>
</dbReference>
<keyword evidence="9" id="KW-0067">ATP-binding</keyword>
<dbReference type="Proteomes" id="UP000183832">
    <property type="component" value="Unassembled WGS sequence"/>
</dbReference>
<evidence type="ECO:0000256" key="5">
    <source>
        <dbReference type="ARBA" id="ARBA00022723"/>
    </source>
</evidence>
<evidence type="ECO:0000256" key="2">
    <source>
        <dbReference type="ARBA" id="ARBA00004718"/>
    </source>
</evidence>
<evidence type="ECO:0000259" key="13">
    <source>
        <dbReference type="PROSITE" id="PS50097"/>
    </source>
</evidence>
<protein>
    <submittedName>
        <fullName evidence="14">CLUMA_CG004749, isoform A</fullName>
    </submittedName>
</protein>
<dbReference type="PROSITE" id="PS00865">
    <property type="entry name" value="UBIQUITIN_ACTIVAT_2"/>
    <property type="match status" value="1"/>
</dbReference>
<feature type="compositionally biased region" description="Basic and acidic residues" evidence="12">
    <location>
        <begin position="599"/>
        <end position="620"/>
    </location>
</feature>
<keyword evidence="4" id="KW-0808">Transferase</keyword>
<evidence type="ECO:0000256" key="4">
    <source>
        <dbReference type="ARBA" id="ARBA00022679"/>
    </source>
</evidence>
<dbReference type="InterPro" id="IPR011705">
    <property type="entry name" value="BACK"/>
</dbReference>
<keyword evidence="6" id="KW-0547">Nucleotide-binding</keyword>
<dbReference type="InterPro" id="IPR056184">
    <property type="entry name" value="TRAF_BTBD17"/>
</dbReference>
<dbReference type="PANTHER" id="PTHR10953">
    <property type="entry name" value="UBIQUITIN-ACTIVATING ENZYME E1"/>
    <property type="match status" value="1"/>
</dbReference>
<feature type="compositionally biased region" description="Basic and acidic residues" evidence="12">
    <location>
        <begin position="546"/>
        <end position="559"/>
    </location>
</feature>
<dbReference type="GO" id="GO:0031510">
    <property type="term" value="C:SUMO activating enzyme complex"/>
    <property type="evidence" value="ECO:0007669"/>
    <property type="project" value="TreeGrafter"/>
</dbReference>
<dbReference type="STRING" id="568069.A0A1J1HST2"/>
<reference evidence="14 15" key="1">
    <citation type="submission" date="2015-04" db="EMBL/GenBank/DDBJ databases">
        <authorList>
            <person name="Syromyatnikov M.Y."/>
            <person name="Popov V.N."/>
        </authorList>
    </citation>
    <scope>NUCLEOTIDE SEQUENCE [LARGE SCALE GENOMIC DNA]</scope>
</reference>
<dbReference type="Pfam" id="PF07707">
    <property type="entry name" value="BACK"/>
    <property type="match status" value="1"/>
</dbReference>
<dbReference type="InterPro" id="IPR011333">
    <property type="entry name" value="SKP1/BTB/POZ_sf"/>
</dbReference>
<dbReference type="FunFam" id="3.50.50.80:FF:000002">
    <property type="entry name" value="SUMO-activating enzyme subunit 2"/>
    <property type="match status" value="1"/>
</dbReference>
<dbReference type="SUPFAM" id="SSF54695">
    <property type="entry name" value="POZ domain"/>
    <property type="match status" value="1"/>
</dbReference>
<proteinExistence type="inferred from homology"/>
<dbReference type="GO" id="GO:0016925">
    <property type="term" value="P:protein sumoylation"/>
    <property type="evidence" value="ECO:0007669"/>
    <property type="project" value="UniProtKB-UniPathway"/>
</dbReference>
<feature type="region of interest" description="Disordered" evidence="12">
    <location>
        <begin position="598"/>
        <end position="620"/>
    </location>
</feature>
<dbReference type="InterPro" id="IPR035985">
    <property type="entry name" value="Ubiquitin-activating_enz"/>
</dbReference>
<keyword evidence="15" id="KW-1185">Reference proteome</keyword>
<dbReference type="Pfam" id="PF00651">
    <property type="entry name" value="BTB"/>
    <property type="match status" value="1"/>
</dbReference>
<dbReference type="InterPro" id="IPR028077">
    <property type="entry name" value="UAE_UbL_dom"/>
</dbReference>
<feature type="active site" description="Glycyl thioester intermediate" evidence="11">
    <location>
        <position position="175"/>
    </location>
</feature>
<dbReference type="Gene3D" id="1.25.40.420">
    <property type="match status" value="1"/>
</dbReference>
<dbReference type="AlphaFoldDB" id="A0A1J1HST2"/>
<feature type="domain" description="BTB" evidence="13">
    <location>
        <begin position="651"/>
        <end position="721"/>
    </location>
</feature>
<sequence>MAAEISGIFRQELRELILSSKILVVGAGGIGCEILKNLVMCGFKDIEIIDLDTIDVSNLNRQFLFHKEHVGKSKANVARETALKFNPNVDIKAYHDSIFNTAYGVSFYQQFSMVLNALDNLKARNHVNRMCVNARVPLIESGTSGYNGQVELIQRGVTQCYECTAKAAQKTFPGCTIRNTPSEPIHCIVWAKHLFNQLFGEDNADEDVSPDTADPEASGEAGKDAMVGESNEQGNINRVSTKQWAQNSDYMPEKLFNKFFFDDVNYLLSMSNLWKTRAPPKPMKFGELDVISDVNDLSLNVGVIRDQKIWTVGECQKVFADSINNLKLQSQQLKEGDHLVWDKDDQDAMDFVTACANVRSMIFSIPQKSRFDVKSMAGNIIPAIATTNAITSGFVVLHAFKVLEKNFECCQNVYMRLRANPRNQIFVPEKELLKPNPKCYVCGDKPEVILKVDTDVVTVKELRDDILIKGMSMVEPDVMLDGKGIIVISSEEGETECNEGKLLKELSIVDGCILKVDDFFQQYELTITIIHKTVGRDDPKFEIIADQEVLKPTKEETSSKEPQPGPSGLNGGSSNGSKPYESDDDDVLCVETVPLQPSAEKRKHADDDEPSSKRARVENIKTETPLEEVEIGDQQSVLLKVAGLYASHLLSDISLVVGENRYPAHRVILSASSEVFQCMLLNPQWQECKESVINLVEDPQNCRVFPQFLKYLYTGQVRISIETAMPLLSLADKYNIKDLIVLCRDFMSKSIAIAGIKGYLISWLQYTLSFNYHQQLTNELKNFLRLNIEIVGYSRDFVDIDPNNLVVLLQQNDLVIKNEAALFEIVERYLMAKREQIEHEESLSDEEKGCHMKSLIEGICSHIRFPMMTVSELASIPLKAITSFSKEFFCDRMALGMSFHAGQPFRLSDCDSHEINLQYTPRLYTCDVFCLEMKVEEIHNVDNYKNFGACFFSLSEFPYNSNDSSDENTIQWEIDFFPRGIRYNRAQLINVYNMPLHHQGKVEVPETILKTVRVRCTCKANLIEEQRFKIAVLVSGNQNNITHTRTLHTRINYFSRENRVINIDNLVNYDELSTDRSLYLIGPNHDTVRIHVIITPMQQGLTHDPPNFDFK</sequence>
<evidence type="ECO:0000256" key="1">
    <source>
        <dbReference type="ARBA" id="ARBA00004123"/>
    </source>
</evidence>
<dbReference type="GO" id="GO:0016740">
    <property type="term" value="F:transferase activity"/>
    <property type="evidence" value="ECO:0007669"/>
    <property type="project" value="UniProtKB-KW"/>
</dbReference>
<dbReference type="CDD" id="cd18292">
    <property type="entry name" value="BTB_POZ_BTBD17"/>
    <property type="match status" value="1"/>
</dbReference>
<dbReference type="Gene3D" id="3.50.50.80">
    <property type="entry name" value="Ubiquitin-activating enzyme E1, inactive adenylation domain, subdomain 1"/>
    <property type="match status" value="1"/>
</dbReference>
<dbReference type="Pfam" id="PF23651">
    <property type="entry name" value="TRAF_BTBD17"/>
    <property type="match status" value="1"/>
</dbReference>
<feature type="region of interest" description="Disordered" evidence="12">
    <location>
        <begin position="204"/>
        <end position="238"/>
    </location>
</feature>
<dbReference type="PANTHER" id="PTHR10953:SF5">
    <property type="entry name" value="SUMO-ACTIVATING ENZYME SUBUNIT 2"/>
    <property type="match status" value="1"/>
</dbReference>
<evidence type="ECO:0000313" key="14">
    <source>
        <dbReference type="EMBL" id="CRK91061.1"/>
    </source>
</evidence>
<keyword evidence="8" id="KW-0862">Zinc</keyword>
<dbReference type="InterPro" id="IPR023318">
    <property type="entry name" value="Ub_act_enz_dom_a_sf"/>
</dbReference>
<dbReference type="Pfam" id="PF10585">
    <property type="entry name" value="UBA_E1_SCCH"/>
    <property type="match status" value="1"/>
</dbReference>
<dbReference type="InterPro" id="IPR042449">
    <property type="entry name" value="Ub-E1_IAD_1"/>
</dbReference>
<dbReference type="GO" id="GO:0005737">
    <property type="term" value="C:cytoplasm"/>
    <property type="evidence" value="ECO:0007669"/>
    <property type="project" value="TreeGrafter"/>
</dbReference>
<dbReference type="UniPathway" id="UPA00886"/>
<name>A0A1J1HST2_9DIPT</name>
<dbReference type="FunFam" id="3.40.50.720:FF:000618">
    <property type="entry name" value="SUMO-activating enzyme subunit 2"/>
    <property type="match status" value="1"/>
</dbReference>
<dbReference type="Gene3D" id="3.10.290.20">
    <property type="entry name" value="Ubiquitin-like 2 activating enzyme e1b. Chain: B, domain 3"/>
    <property type="match status" value="1"/>
</dbReference>
<evidence type="ECO:0000256" key="10">
    <source>
        <dbReference type="ARBA" id="ARBA00023242"/>
    </source>
</evidence>
<dbReference type="GO" id="GO:0019948">
    <property type="term" value="F:SUMO activating enzyme activity"/>
    <property type="evidence" value="ECO:0007669"/>
    <property type="project" value="TreeGrafter"/>
</dbReference>
<comment type="similarity">
    <text evidence="3">Belongs to the ubiquitin-activating E1 family.</text>
</comment>
<dbReference type="GO" id="GO:0046872">
    <property type="term" value="F:metal ion binding"/>
    <property type="evidence" value="ECO:0007669"/>
    <property type="project" value="UniProtKB-KW"/>
</dbReference>
<dbReference type="EMBL" id="CVRI01000020">
    <property type="protein sequence ID" value="CRK91061.1"/>
    <property type="molecule type" value="Genomic_DNA"/>
</dbReference>
<dbReference type="FunFam" id="1.10.10.520:FF:000002">
    <property type="entry name" value="SUMO-activating enzyme subunit 2"/>
    <property type="match status" value="1"/>
</dbReference>
<evidence type="ECO:0000256" key="12">
    <source>
        <dbReference type="SAM" id="MobiDB-lite"/>
    </source>
</evidence>
<dbReference type="InterPro" id="IPR019572">
    <property type="entry name" value="UBA_E1_SCCH"/>
</dbReference>
<dbReference type="CDD" id="cd18493">
    <property type="entry name" value="BACK_BTBD17"/>
    <property type="match status" value="1"/>
</dbReference>
<dbReference type="InterPro" id="IPR000594">
    <property type="entry name" value="ThiF_NAD_FAD-bd"/>
</dbReference>
<comment type="pathway">
    <text evidence="2">Protein modification; protein sumoylation.</text>
</comment>
<evidence type="ECO:0000256" key="9">
    <source>
        <dbReference type="ARBA" id="ARBA00022840"/>
    </source>
</evidence>
<evidence type="ECO:0000256" key="3">
    <source>
        <dbReference type="ARBA" id="ARBA00005673"/>
    </source>
</evidence>
<accession>A0A1J1HST2</accession>
<evidence type="ECO:0000256" key="8">
    <source>
        <dbReference type="ARBA" id="ARBA00022833"/>
    </source>
</evidence>